<sequence length="206" mass="22786">MASRRAVVNLVHAPTPSARIAAPARIQAAAQLSLRRFHHHAQFKRVRVPQQSSTFCTSQTSPPLRKSNAARQLAPTRRAYSADAEGKPPKIWDFEAVQKVTNSPNRSTVIIDVREPHELEQTGRIPGALNIPVTSAPDSFHIPADEFEDRFGYPRPPPDAEVVFYCRSGVRSRAAAGLAKEAGWTNVGEYPGSWLDWSERGGKVER</sequence>
<dbReference type="eggNOG" id="KOG1530">
    <property type="taxonomic scope" value="Eukaryota"/>
</dbReference>
<dbReference type="PROSITE" id="PS50206">
    <property type="entry name" value="RHODANESE_3"/>
    <property type="match status" value="1"/>
</dbReference>
<reference evidence="2 3" key="1">
    <citation type="journal article" date="2011" name="Nat. Biotechnol.">
        <title>Comparative genomic analysis of the thermophilic biomass-degrading fungi Myceliophthora thermophila and Thielavia terrestris.</title>
        <authorList>
            <person name="Berka R.M."/>
            <person name="Grigoriev I.V."/>
            <person name="Otillar R."/>
            <person name="Salamov A."/>
            <person name="Grimwood J."/>
            <person name="Reid I."/>
            <person name="Ishmael N."/>
            <person name="John T."/>
            <person name="Darmond C."/>
            <person name="Moisan M.-C."/>
            <person name="Henrissat B."/>
            <person name="Coutinho P.M."/>
            <person name="Lombard V."/>
            <person name="Natvig D.O."/>
            <person name="Lindquist E."/>
            <person name="Schmutz J."/>
            <person name="Lucas S."/>
            <person name="Harris P."/>
            <person name="Powlowski J."/>
            <person name="Bellemare A."/>
            <person name="Taylor D."/>
            <person name="Butler G."/>
            <person name="de Vries R.P."/>
            <person name="Allijn I.E."/>
            <person name="van den Brink J."/>
            <person name="Ushinsky S."/>
            <person name="Storms R."/>
            <person name="Powell A.J."/>
            <person name="Paulsen I.T."/>
            <person name="Elbourne L.D.H."/>
            <person name="Baker S.E."/>
            <person name="Magnuson J."/>
            <person name="LaBoissiere S."/>
            <person name="Clutterbuck A.J."/>
            <person name="Martinez D."/>
            <person name="Wogulis M."/>
            <person name="de Leon A.L."/>
            <person name="Rey M.W."/>
            <person name="Tsang A."/>
        </authorList>
    </citation>
    <scope>NUCLEOTIDE SEQUENCE [LARGE SCALE GENOMIC DNA]</scope>
    <source>
        <strain evidence="3">ATCC 38088 / NRRL 8126</strain>
    </source>
</reference>
<name>G2R5D3_THETT</name>
<dbReference type="AlphaFoldDB" id="G2R5D3"/>
<dbReference type="Proteomes" id="UP000008181">
    <property type="component" value="Chromosome 2"/>
</dbReference>
<dbReference type="EMBL" id="CP003010">
    <property type="protein sequence ID" value="AEO67013.1"/>
    <property type="molecule type" value="Genomic_DNA"/>
</dbReference>
<dbReference type="PANTHER" id="PTHR44086">
    <property type="entry name" value="THIOSULFATE SULFURTRANSFERASE RDL2, MITOCHONDRIAL-RELATED"/>
    <property type="match status" value="1"/>
</dbReference>
<dbReference type="KEGG" id="ttt:THITE_2095739"/>
<dbReference type="RefSeq" id="XP_003653349.1">
    <property type="nucleotide sequence ID" value="XM_003653301.1"/>
</dbReference>
<dbReference type="GeneID" id="11514713"/>
<dbReference type="CDD" id="cd01519">
    <property type="entry name" value="RHOD_HSP67B2"/>
    <property type="match status" value="1"/>
</dbReference>
<accession>G2R5D3</accession>
<evidence type="ECO:0000259" key="1">
    <source>
        <dbReference type="PROSITE" id="PS50206"/>
    </source>
</evidence>
<evidence type="ECO:0000313" key="3">
    <source>
        <dbReference type="Proteomes" id="UP000008181"/>
    </source>
</evidence>
<dbReference type="SMART" id="SM00450">
    <property type="entry name" value="RHOD"/>
    <property type="match status" value="1"/>
</dbReference>
<dbReference type="HOGENOM" id="CLU_089574_0_0_1"/>
<dbReference type="InterPro" id="IPR036873">
    <property type="entry name" value="Rhodanese-like_dom_sf"/>
</dbReference>
<evidence type="ECO:0000313" key="2">
    <source>
        <dbReference type="EMBL" id="AEO67013.1"/>
    </source>
</evidence>
<dbReference type="SUPFAM" id="SSF52821">
    <property type="entry name" value="Rhodanese/Cell cycle control phosphatase"/>
    <property type="match status" value="1"/>
</dbReference>
<dbReference type="GO" id="GO:0004792">
    <property type="term" value="F:thiosulfate-cyanide sulfurtransferase activity"/>
    <property type="evidence" value="ECO:0007669"/>
    <property type="project" value="TreeGrafter"/>
</dbReference>
<proteinExistence type="predicted"/>
<gene>
    <name evidence="2" type="ORF">THITE_2095739</name>
</gene>
<dbReference type="STRING" id="578455.G2R5D3"/>
<organism evidence="2 3">
    <name type="scientific">Thermothielavioides terrestris (strain ATCC 38088 / NRRL 8126)</name>
    <name type="common">Thielavia terrestris</name>
    <dbReference type="NCBI Taxonomy" id="578455"/>
    <lineage>
        <taxon>Eukaryota</taxon>
        <taxon>Fungi</taxon>
        <taxon>Dikarya</taxon>
        <taxon>Ascomycota</taxon>
        <taxon>Pezizomycotina</taxon>
        <taxon>Sordariomycetes</taxon>
        <taxon>Sordariomycetidae</taxon>
        <taxon>Sordariales</taxon>
        <taxon>Chaetomiaceae</taxon>
        <taxon>Thermothielavioides</taxon>
        <taxon>Thermothielavioides terrestris</taxon>
    </lineage>
</organism>
<keyword evidence="3" id="KW-1185">Reference proteome</keyword>
<dbReference type="Gene3D" id="3.40.250.10">
    <property type="entry name" value="Rhodanese-like domain"/>
    <property type="match status" value="1"/>
</dbReference>
<feature type="domain" description="Rhodanese" evidence="1">
    <location>
        <begin position="104"/>
        <end position="206"/>
    </location>
</feature>
<dbReference type="PANTHER" id="PTHR44086:SF10">
    <property type="entry name" value="THIOSULFATE SULFURTRANSFERASE_RHODANESE-LIKE DOMAIN-CONTAINING PROTEIN 3"/>
    <property type="match status" value="1"/>
</dbReference>
<dbReference type="OrthoDB" id="566238at2759"/>
<dbReference type="GO" id="GO:0005739">
    <property type="term" value="C:mitochondrion"/>
    <property type="evidence" value="ECO:0007669"/>
    <property type="project" value="TreeGrafter"/>
</dbReference>
<dbReference type="InterPro" id="IPR001763">
    <property type="entry name" value="Rhodanese-like_dom"/>
</dbReference>
<dbReference type="Pfam" id="PF00581">
    <property type="entry name" value="Rhodanese"/>
    <property type="match status" value="1"/>
</dbReference>
<protein>
    <recommendedName>
        <fullName evidence="1">Rhodanese domain-containing protein</fullName>
    </recommendedName>
</protein>